<comment type="caution">
    <text evidence="2">The sequence shown here is derived from an EMBL/GenBank/DDBJ whole genome shotgun (WGS) entry which is preliminary data.</text>
</comment>
<evidence type="ECO:0008006" key="4">
    <source>
        <dbReference type="Google" id="ProtNLM"/>
    </source>
</evidence>
<evidence type="ECO:0000313" key="2">
    <source>
        <dbReference type="EMBL" id="RCK68505.1"/>
    </source>
</evidence>
<organism evidence="2 3">
    <name type="scientific">Desertihabitans brevis</name>
    <dbReference type="NCBI Taxonomy" id="2268447"/>
    <lineage>
        <taxon>Bacteria</taxon>
        <taxon>Bacillati</taxon>
        <taxon>Actinomycetota</taxon>
        <taxon>Actinomycetes</taxon>
        <taxon>Propionibacteriales</taxon>
        <taxon>Propionibacteriaceae</taxon>
        <taxon>Desertihabitans</taxon>
    </lineage>
</organism>
<dbReference type="Pfam" id="PF13563">
    <property type="entry name" value="2_5_RNA_ligase2"/>
    <property type="match status" value="1"/>
</dbReference>
<feature type="compositionally biased region" description="Basic residues" evidence="1">
    <location>
        <begin position="101"/>
        <end position="110"/>
    </location>
</feature>
<accession>A0A367YRI9</accession>
<gene>
    <name evidence="2" type="ORF">DT076_16105</name>
</gene>
<reference evidence="2 3" key="1">
    <citation type="submission" date="2018-07" db="EMBL/GenBank/DDBJ databases">
        <title>Desertimonas flava gen. nov. sp. nov.</title>
        <authorList>
            <person name="Liu S."/>
        </authorList>
    </citation>
    <scope>NUCLEOTIDE SEQUENCE [LARGE SCALE GENOMIC DNA]</scope>
    <source>
        <strain evidence="2 3">16Sb5-5</strain>
    </source>
</reference>
<dbReference type="Proteomes" id="UP000252770">
    <property type="component" value="Unassembled WGS sequence"/>
</dbReference>
<dbReference type="SUPFAM" id="SSF55144">
    <property type="entry name" value="LigT-like"/>
    <property type="match status" value="1"/>
</dbReference>
<name>A0A367YRI9_9ACTN</name>
<keyword evidence="3" id="KW-1185">Reference proteome</keyword>
<evidence type="ECO:0000313" key="3">
    <source>
        <dbReference type="Proteomes" id="UP000252770"/>
    </source>
</evidence>
<evidence type="ECO:0000256" key="1">
    <source>
        <dbReference type="SAM" id="MobiDB-lite"/>
    </source>
</evidence>
<protein>
    <recommendedName>
        <fullName evidence="4">2'-5' RNA ligase family protein</fullName>
    </recommendedName>
</protein>
<feature type="region of interest" description="Disordered" evidence="1">
    <location>
        <begin position="1"/>
        <end position="22"/>
    </location>
</feature>
<dbReference type="AlphaFoldDB" id="A0A367YRI9"/>
<dbReference type="EMBL" id="QOUI01000011">
    <property type="protein sequence ID" value="RCK68505.1"/>
    <property type="molecule type" value="Genomic_DNA"/>
</dbReference>
<feature type="region of interest" description="Disordered" evidence="1">
    <location>
        <begin position="101"/>
        <end position="122"/>
    </location>
</feature>
<proteinExistence type="predicted"/>
<sequence>MRALDSHPVGRHHHGAPVLGLPGVDRGPSLVAIRLLGHGAESRDAGRARGSRARGSPALRARRGDTGAVLYLELLPDDVVADGLRADWARLEEAGLPNLSRHRSVHHRPHLSVSTHPDEAAPDPAALPALLAPVLDRLPLPLRPGPLAVFGTGPFVLVRTCTVDAALLALHRDLVGLVGPPGVEHGEVGAWVPHLTLARRLDGAQVGRALELLGAAPSGLLTRARVWDSTRREVTDLGPDRPPSQTR</sequence>
<dbReference type="Gene3D" id="3.90.1140.10">
    <property type="entry name" value="Cyclic phosphodiesterase"/>
    <property type="match status" value="1"/>
</dbReference>
<dbReference type="InterPro" id="IPR009097">
    <property type="entry name" value="Cyclic_Pdiesterase"/>
</dbReference>